<gene>
    <name evidence="2" type="ORF">LY90DRAFT_673449</name>
</gene>
<keyword evidence="1" id="KW-0472">Membrane</keyword>
<dbReference type="OrthoDB" id="2151137at2759"/>
<proteinExistence type="predicted"/>
<organism evidence="2 3">
    <name type="scientific">Neocallimastix californiae</name>
    <dbReference type="NCBI Taxonomy" id="1754190"/>
    <lineage>
        <taxon>Eukaryota</taxon>
        <taxon>Fungi</taxon>
        <taxon>Fungi incertae sedis</taxon>
        <taxon>Chytridiomycota</taxon>
        <taxon>Chytridiomycota incertae sedis</taxon>
        <taxon>Neocallimastigomycetes</taxon>
        <taxon>Neocallimastigales</taxon>
        <taxon>Neocallimastigaceae</taxon>
        <taxon>Neocallimastix</taxon>
    </lineage>
</organism>
<dbReference type="AlphaFoldDB" id="A0A1Y2BE22"/>
<evidence type="ECO:0000313" key="3">
    <source>
        <dbReference type="Proteomes" id="UP000193920"/>
    </source>
</evidence>
<dbReference type="EMBL" id="MCOG01000162">
    <property type="protein sequence ID" value="ORY32956.1"/>
    <property type="molecule type" value="Genomic_DNA"/>
</dbReference>
<protein>
    <submittedName>
        <fullName evidence="2">Uncharacterized protein</fullName>
    </submittedName>
</protein>
<keyword evidence="1" id="KW-1133">Transmembrane helix</keyword>
<sequence>MLTPEEFNSLNEATKIQYSKLCEQKDRFIEPDRYSSASYFDWLFSKGTSFDCYVKKVNETNIDPLNDINKKVDVVRIIFYAFLKPIESQFFYWTLLLLIMYKFNTKRPVMKLILYHYTLRTIGDIIEKLGELTNNYYALDNNGNCINNTLYTEQNPLKWFLTRQINGFFWHIGEIVGDWYQLIRTKAVAKDGSLIKYVYLSCILYNLAKISIPISQLFLLPTKLYFPAGNYNEDYVNKYYNYYYALQLAVVITSLLYDVIVYIVLKKELFNKTISDYGFLKKFRLISEYRLVVSAVIGLIGLPIYMVVALIKIKTFDTKYRNINFSFENLRLVITNVQYMIIFIDQILLICSRNDSSNETTTESCTCTCTCTSCRNRHTDYGNYYESDVENKNGNGNQRSYPNMTFRNYNRKNSSEMNTPYNYYSDLNRNKLSNTQKSLSVENVNNINNYNNNHDYNYSDFRDFKDYRDYKNYKDWGYNS</sequence>
<reference evidence="2 3" key="1">
    <citation type="submission" date="2016-08" db="EMBL/GenBank/DDBJ databases">
        <title>A Parts List for Fungal Cellulosomes Revealed by Comparative Genomics.</title>
        <authorList>
            <consortium name="DOE Joint Genome Institute"/>
            <person name="Haitjema C.H."/>
            <person name="Gilmore S.P."/>
            <person name="Henske J.K."/>
            <person name="Solomon K.V."/>
            <person name="De Groot R."/>
            <person name="Kuo A."/>
            <person name="Mondo S.J."/>
            <person name="Salamov A.A."/>
            <person name="Labutti K."/>
            <person name="Zhao Z."/>
            <person name="Chiniquy J."/>
            <person name="Barry K."/>
            <person name="Brewer H.M."/>
            <person name="Purvine S.O."/>
            <person name="Wright A.T."/>
            <person name="Boxma B."/>
            <person name="Van Alen T."/>
            <person name="Hackstein J.H."/>
            <person name="Baker S.E."/>
            <person name="Grigoriev I.V."/>
            <person name="O'Malley M.A."/>
        </authorList>
    </citation>
    <scope>NUCLEOTIDE SEQUENCE [LARGE SCALE GENOMIC DNA]</scope>
    <source>
        <strain evidence="2 3">G1</strain>
    </source>
</reference>
<dbReference type="Proteomes" id="UP000193920">
    <property type="component" value="Unassembled WGS sequence"/>
</dbReference>
<feature type="transmembrane region" description="Helical" evidence="1">
    <location>
        <begin position="242"/>
        <end position="265"/>
    </location>
</feature>
<feature type="transmembrane region" description="Helical" evidence="1">
    <location>
        <begin position="291"/>
        <end position="313"/>
    </location>
</feature>
<evidence type="ECO:0000256" key="1">
    <source>
        <dbReference type="SAM" id="Phobius"/>
    </source>
</evidence>
<evidence type="ECO:0000313" key="2">
    <source>
        <dbReference type="EMBL" id="ORY32956.1"/>
    </source>
</evidence>
<feature type="transmembrane region" description="Helical" evidence="1">
    <location>
        <begin position="77"/>
        <end position="101"/>
    </location>
</feature>
<name>A0A1Y2BE22_9FUNG</name>
<dbReference type="STRING" id="1754190.A0A1Y2BE22"/>
<keyword evidence="3" id="KW-1185">Reference proteome</keyword>
<feature type="transmembrane region" description="Helical" evidence="1">
    <location>
        <begin position="197"/>
        <end position="222"/>
    </location>
</feature>
<accession>A0A1Y2BE22</accession>
<comment type="caution">
    <text evidence="2">The sequence shown here is derived from an EMBL/GenBank/DDBJ whole genome shotgun (WGS) entry which is preliminary data.</text>
</comment>
<keyword evidence="1" id="KW-0812">Transmembrane</keyword>